<name>A0A1U7LNR3_NEOID</name>
<dbReference type="Proteomes" id="UP000186594">
    <property type="component" value="Unassembled WGS sequence"/>
</dbReference>
<gene>
    <name evidence="2" type="ORF">NEOLI_003562</name>
</gene>
<dbReference type="AlphaFoldDB" id="A0A1U7LNR3"/>
<evidence type="ECO:0000256" key="1">
    <source>
        <dbReference type="SAM" id="MobiDB-lite"/>
    </source>
</evidence>
<organism evidence="2 3">
    <name type="scientific">Neolecta irregularis (strain DAH-3)</name>
    <dbReference type="NCBI Taxonomy" id="1198029"/>
    <lineage>
        <taxon>Eukaryota</taxon>
        <taxon>Fungi</taxon>
        <taxon>Dikarya</taxon>
        <taxon>Ascomycota</taxon>
        <taxon>Taphrinomycotina</taxon>
        <taxon>Neolectales</taxon>
        <taxon>Neolectaceae</taxon>
        <taxon>Neolecta</taxon>
    </lineage>
</organism>
<dbReference type="EMBL" id="LXFE01000943">
    <property type="protein sequence ID" value="OLL24182.1"/>
    <property type="molecule type" value="Genomic_DNA"/>
</dbReference>
<sequence>MVDKSFTQHKQEPLPHLLQTYLGAEYSQIPSADLLIHLKADLRALQQRAQKRAKDYAKDTIILAGRWKAEETRRMSIKRPVFKEKGASHTSIPLTEAPSEESDDIPLAKKQKLGSEQLPIDDYNGNTTLLELF</sequence>
<proteinExistence type="predicted"/>
<protein>
    <submittedName>
        <fullName evidence="2">Uncharacterized protein</fullName>
    </submittedName>
</protein>
<accession>A0A1U7LNR3</accession>
<evidence type="ECO:0000313" key="3">
    <source>
        <dbReference type="Proteomes" id="UP000186594"/>
    </source>
</evidence>
<keyword evidence="3" id="KW-1185">Reference proteome</keyword>
<feature type="region of interest" description="Disordered" evidence="1">
    <location>
        <begin position="78"/>
        <end position="104"/>
    </location>
</feature>
<comment type="caution">
    <text evidence="2">The sequence shown here is derived from an EMBL/GenBank/DDBJ whole genome shotgun (WGS) entry which is preliminary data.</text>
</comment>
<evidence type="ECO:0000313" key="2">
    <source>
        <dbReference type="EMBL" id="OLL24182.1"/>
    </source>
</evidence>
<reference evidence="2 3" key="1">
    <citation type="submission" date="2016-04" db="EMBL/GenBank/DDBJ databases">
        <title>Evolutionary innovation and constraint leading to complex multicellularity in the Ascomycota.</title>
        <authorList>
            <person name="Cisse O."/>
            <person name="Nguyen A."/>
            <person name="Hewitt D.A."/>
            <person name="Jedd G."/>
            <person name="Stajich J.E."/>
        </authorList>
    </citation>
    <scope>NUCLEOTIDE SEQUENCE [LARGE SCALE GENOMIC DNA]</scope>
    <source>
        <strain evidence="2 3">DAH-3</strain>
    </source>
</reference>